<sequence>MKRPSNIQKFKPVDPKLGIKSSLPKSKSTIALVILLWLSNDKKYEIEYSETDGDKITISENCYDKLIQYLRNNIDIKGDSEEDIMNYVNENQLFHSQLESLIVALELVWRIASIKFKDSNKADSAERTGKKRFEKILSYTNNIDLFDTLIESNKKYCQVLYEWLQGKKNVEDTHLEKQLVRVINYLSDDVVLKMLDNNQNVYFNMTSVYEAMTQKTDEIDINGDGEAKGALRIVKGALGEGLNYYLAYNKNIVTMSDNVDYDEFVYYEQRVRERQKISNVNILLHAAENDDENTTDISCSKNRIIFGAPGTGKSHKLEENSKHFADNMERVTFHPNYSYANFVGAYKPIMSKSDVYDNLDTEKRRVLAVLQDKSMSAQEKYDELYDKFKDEGLTRLPLLLGIYTDENFKTRKVDGSDAASDNSVERNHGRAIRPYLSLNPQNKNKEISYEFVPGPFMRIYVQAINHPEEDYLLLIEEINRANVAAVFGDVFQLLDRKNGVSEYPIATSEDIKTYLLENLDCLKGKNIDDLTEEEREKYFEMRIPANMYIWATMNSADQGVFPMDTAFKRRWEFEYLSVNDDEQVAAIKDYVIPMCIKDNKADHYIGWDSLRTRINNILTSEKCKVNEDKLLGPFFISKNMLDEIKNNKEQVDELEAKDEASRTEKDNEALKDMHQKENSYIKAFESKVIMYLFEDVMKMRPENIFIGHHKKNGKMIFSEICKAFEQDGEGIFGIDDLENI</sequence>
<evidence type="ECO:0000313" key="5">
    <source>
        <dbReference type="Proteomes" id="UP000285201"/>
    </source>
</evidence>
<dbReference type="InterPro" id="IPR052934">
    <property type="entry name" value="Methyl-DNA_Rec/Restrict_Enz"/>
</dbReference>
<evidence type="ECO:0000313" key="4">
    <source>
        <dbReference type="Proteomes" id="UP000284794"/>
    </source>
</evidence>
<dbReference type="AlphaFoldDB" id="A0A414D7C2"/>
<evidence type="ECO:0008006" key="6">
    <source>
        <dbReference type="Google" id="ProtNLM"/>
    </source>
</evidence>
<dbReference type="PANTHER" id="PTHR37291:SF1">
    <property type="entry name" value="TYPE IV METHYL-DIRECTED RESTRICTION ENZYME ECOKMCRB SUBUNIT"/>
    <property type="match status" value="1"/>
</dbReference>
<gene>
    <name evidence="3" type="ORF">DW007_06550</name>
    <name evidence="2" type="ORF">DW811_12640</name>
</gene>
<dbReference type="RefSeq" id="WP_118149111.1">
    <property type="nucleotide sequence ID" value="NZ_QROY01000004.1"/>
</dbReference>
<dbReference type="Proteomes" id="UP000284794">
    <property type="component" value="Unassembled WGS sequence"/>
</dbReference>
<name>A0A414D7C2_9FIRM</name>
<comment type="caution">
    <text evidence="2">The sequence shown here is derived from an EMBL/GenBank/DDBJ whole genome shotgun (WGS) entry which is preliminary data.</text>
</comment>
<dbReference type="PANTHER" id="PTHR37291">
    <property type="entry name" value="5-METHYLCYTOSINE-SPECIFIC RESTRICTION ENZYME B"/>
    <property type="match status" value="1"/>
</dbReference>
<reference evidence="4 5" key="1">
    <citation type="submission" date="2018-08" db="EMBL/GenBank/DDBJ databases">
        <title>A genome reference for cultivated species of the human gut microbiota.</title>
        <authorList>
            <person name="Zou Y."/>
            <person name="Xue W."/>
            <person name="Luo G."/>
        </authorList>
    </citation>
    <scope>NUCLEOTIDE SEQUENCE [LARGE SCALE GENOMIC DNA]</scope>
    <source>
        <strain evidence="3 5">AF36-7BH</strain>
        <strain evidence="2 4">AM32-2AC</strain>
    </source>
</reference>
<feature type="coiled-coil region" evidence="1">
    <location>
        <begin position="637"/>
        <end position="664"/>
    </location>
</feature>
<dbReference type="EMBL" id="QSIS01000021">
    <property type="protein sequence ID" value="RHD05719.1"/>
    <property type="molecule type" value="Genomic_DNA"/>
</dbReference>
<dbReference type="SUPFAM" id="SSF52540">
    <property type="entry name" value="P-loop containing nucleoside triphosphate hydrolases"/>
    <property type="match status" value="1"/>
</dbReference>
<accession>A0A414D7C2</accession>
<organism evidence="2 4">
    <name type="scientific">Lachnospira eligens</name>
    <dbReference type="NCBI Taxonomy" id="39485"/>
    <lineage>
        <taxon>Bacteria</taxon>
        <taxon>Bacillati</taxon>
        <taxon>Bacillota</taxon>
        <taxon>Clostridia</taxon>
        <taxon>Lachnospirales</taxon>
        <taxon>Lachnospiraceae</taxon>
        <taxon>Lachnospira</taxon>
    </lineage>
</organism>
<proteinExistence type="predicted"/>
<evidence type="ECO:0000256" key="1">
    <source>
        <dbReference type="SAM" id="Coils"/>
    </source>
</evidence>
<dbReference type="EMBL" id="QROY01000004">
    <property type="protein sequence ID" value="RHL69191.1"/>
    <property type="molecule type" value="Genomic_DNA"/>
</dbReference>
<dbReference type="InterPro" id="IPR027417">
    <property type="entry name" value="P-loop_NTPase"/>
</dbReference>
<evidence type="ECO:0000313" key="2">
    <source>
        <dbReference type="EMBL" id="RHD05719.1"/>
    </source>
</evidence>
<dbReference type="Proteomes" id="UP000285201">
    <property type="component" value="Unassembled WGS sequence"/>
</dbReference>
<dbReference type="Gene3D" id="3.40.50.300">
    <property type="entry name" value="P-loop containing nucleotide triphosphate hydrolases"/>
    <property type="match status" value="1"/>
</dbReference>
<protein>
    <recommendedName>
        <fullName evidence="6">ATPase dynein-related AAA domain-containing protein</fullName>
    </recommendedName>
</protein>
<keyword evidence="1" id="KW-0175">Coiled coil</keyword>
<evidence type="ECO:0000313" key="3">
    <source>
        <dbReference type="EMBL" id="RHL69191.1"/>
    </source>
</evidence>